<dbReference type="EMBL" id="JRES01001567">
    <property type="protein sequence ID" value="KNC21990.1"/>
    <property type="molecule type" value="Genomic_DNA"/>
</dbReference>
<dbReference type="Proteomes" id="UP000037069">
    <property type="component" value="Unassembled WGS sequence"/>
</dbReference>
<dbReference type="CDD" id="cd01283">
    <property type="entry name" value="cytidine_deaminase"/>
    <property type="match status" value="1"/>
</dbReference>
<dbReference type="InterPro" id="IPR050202">
    <property type="entry name" value="Cyt/Deoxycyt_deaminase"/>
</dbReference>
<reference evidence="15 16" key="1">
    <citation type="journal article" date="2015" name="Nat. Commun.">
        <title>Lucilia cuprina genome unlocks parasitic fly biology to underpin future interventions.</title>
        <authorList>
            <person name="Anstead C.A."/>
            <person name="Korhonen P.K."/>
            <person name="Young N.D."/>
            <person name="Hall R.S."/>
            <person name="Jex A.R."/>
            <person name="Murali S.C."/>
            <person name="Hughes D.S."/>
            <person name="Lee S.F."/>
            <person name="Perry T."/>
            <person name="Stroehlein A.J."/>
            <person name="Ansell B.R."/>
            <person name="Breugelmans B."/>
            <person name="Hofmann A."/>
            <person name="Qu J."/>
            <person name="Dugan S."/>
            <person name="Lee S.L."/>
            <person name="Chao H."/>
            <person name="Dinh H."/>
            <person name="Han Y."/>
            <person name="Doddapaneni H.V."/>
            <person name="Worley K.C."/>
            <person name="Muzny D.M."/>
            <person name="Ioannidis P."/>
            <person name="Waterhouse R.M."/>
            <person name="Zdobnov E.M."/>
            <person name="James P.J."/>
            <person name="Bagnall N.H."/>
            <person name="Kotze A.C."/>
            <person name="Gibbs R.A."/>
            <person name="Richards S."/>
            <person name="Batterham P."/>
            <person name="Gasser R.B."/>
        </authorList>
    </citation>
    <scope>NUCLEOTIDE SEQUENCE [LARGE SCALE GENOMIC DNA]</scope>
    <source>
        <strain evidence="15 16">LS</strain>
        <tissue evidence="15">Full body</tissue>
    </source>
</reference>
<evidence type="ECO:0000256" key="13">
    <source>
        <dbReference type="RuleBase" id="RU364006"/>
    </source>
</evidence>
<dbReference type="InterPro" id="IPR006262">
    <property type="entry name" value="Cyt_deam_tetra"/>
</dbReference>
<accession>A0A0L0BPH3</accession>
<dbReference type="GO" id="GO:0005829">
    <property type="term" value="C:cytosol"/>
    <property type="evidence" value="ECO:0007669"/>
    <property type="project" value="TreeGrafter"/>
</dbReference>
<dbReference type="SUPFAM" id="SSF53927">
    <property type="entry name" value="Cytidine deaminase-like"/>
    <property type="match status" value="1"/>
</dbReference>
<feature type="binding site" evidence="12">
    <location>
        <position position="76"/>
    </location>
    <ligand>
        <name>Zn(2+)</name>
        <dbReference type="ChEBI" id="CHEBI:29105"/>
        <note>catalytic</note>
    </ligand>
</feature>
<dbReference type="OMA" id="HEIKEAH"/>
<comment type="caution">
    <text evidence="15">The sequence shown here is derived from an EMBL/GenBank/DDBJ whole genome shotgun (WGS) entry which is preliminary data.</text>
</comment>
<evidence type="ECO:0000256" key="8">
    <source>
        <dbReference type="ARBA" id="ARBA00032005"/>
    </source>
</evidence>
<evidence type="ECO:0000256" key="5">
    <source>
        <dbReference type="ARBA" id="ARBA00022723"/>
    </source>
</evidence>
<dbReference type="Pfam" id="PF00383">
    <property type="entry name" value="dCMP_cyt_deam_1"/>
    <property type="match status" value="1"/>
</dbReference>
<dbReference type="InterPro" id="IPR016193">
    <property type="entry name" value="Cytidine_deaminase-like"/>
</dbReference>
<evidence type="ECO:0000259" key="14">
    <source>
        <dbReference type="PROSITE" id="PS51747"/>
    </source>
</evidence>
<dbReference type="FunFam" id="3.40.140.10:FF:000008">
    <property type="entry name" value="Cytidine deaminase"/>
    <property type="match status" value="1"/>
</dbReference>
<keyword evidence="5 12" id="KW-0479">Metal-binding</keyword>
<organism evidence="15 16">
    <name type="scientific">Lucilia cuprina</name>
    <name type="common">Green bottle fly</name>
    <name type="synonym">Australian sheep blowfly</name>
    <dbReference type="NCBI Taxonomy" id="7375"/>
    <lineage>
        <taxon>Eukaryota</taxon>
        <taxon>Metazoa</taxon>
        <taxon>Ecdysozoa</taxon>
        <taxon>Arthropoda</taxon>
        <taxon>Hexapoda</taxon>
        <taxon>Insecta</taxon>
        <taxon>Pterygota</taxon>
        <taxon>Neoptera</taxon>
        <taxon>Endopterygota</taxon>
        <taxon>Diptera</taxon>
        <taxon>Brachycera</taxon>
        <taxon>Muscomorpha</taxon>
        <taxon>Oestroidea</taxon>
        <taxon>Calliphoridae</taxon>
        <taxon>Luciliinae</taxon>
        <taxon>Lucilia</taxon>
    </lineage>
</organism>
<keyword evidence="16" id="KW-1185">Reference proteome</keyword>
<dbReference type="EC" id="3.5.4.5" evidence="4 13"/>
<name>A0A0L0BPH3_LUCCU</name>
<sequence length="157" mass="17012">MSSPYYINGTREESNIKEFEDLAAPIQELIMAAVEARKNAYCPYSNFAVGAAIRTADGSIYTGCNIENGAYTAGICAERTAAAKAISEGKRDFIACAVVASQEGVFTTPCGVCRQFLAEFAVKKDFALYATRPLSPPFRVLCTTILELLPKNFSLNK</sequence>
<dbReference type="InterPro" id="IPR002125">
    <property type="entry name" value="CMP_dCMP_dom"/>
</dbReference>
<protein>
    <recommendedName>
        <fullName evidence="4 13">Cytidine deaminase</fullName>
        <ecNumber evidence="4 13">3.5.4.5</ecNumber>
    </recommendedName>
    <alternativeName>
        <fullName evidence="8 13">Cytidine aminohydrolase</fullName>
    </alternativeName>
</protein>
<feature type="domain" description="CMP/dCMP-type deaminase" evidence="14">
    <location>
        <begin position="24"/>
        <end position="156"/>
    </location>
</feature>
<dbReference type="GO" id="GO:0008270">
    <property type="term" value="F:zinc ion binding"/>
    <property type="evidence" value="ECO:0007669"/>
    <property type="project" value="UniProtKB-UniRule"/>
</dbReference>
<gene>
    <name evidence="15" type="ORF">FF38_12061</name>
</gene>
<comment type="similarity">
    <text evidence="3 13">Belongs to the cytidine and deoxycytidylate deaminase family.</text>
</comment>
<dbReference type="GO" id="GO:0004126">
    <property type="term" value="F:cytidine deaminase activity"/>
    <property type="evidence" value="ECO:0007669"/>
    <property type="project" value="UniProtKB-UniRule"/>
</dbReference>
<comment type="catalytic activity">
    <reaction evidence="13">
        <text>2'-deoxycytidine + H2O + H(+) = 2'-deoxyuridine + NH4(+)</text>
        <dbReference type="Rhea" id="RHEA:13433"/>
        <dbReference type="ChEBI" id="CHEBI:15377"/>
        <dbReference type="ChEBI" id="CHEBI:15378"/>
        <dbReference type="ChEBI" id="CHEBI:15698"/>
        <dbReference type="ChEBI" id="CHEBI:16450"/>
        <dbReference type="ChEBI" id="CHEBI:28938"/>
        <dbReference type="EC" id="3.5.4.5"/>
    </reaction>
</comment>
<comment type="function">
    <text evidence="2 13">This enzyme scavenges exogenous and endogenous cytidine and 2'-deoxycytidine for UMP synthesis.</text>
</comment>
<evidence type="ECO:0000313" key="16">
    <source>
        <dbReference type="Proteomes" id="UP000037069"/>
    </source>
</evidence>
<feature type="binding site" evidence="12">
    <location>
        <position position="113"/>
    </location>
    <ligand>
        <name>Zn(2+)</name>
        <dbReference type="ChEBI" id="CHEBI:29105"/>
        <note>catalytic</note>
    </ligand>
</feature>
<evidence type="ECO:0000256" key="10">
    <source>
        <dbReference type="PIRSR" id="PIRSR606262-1"/>
    </source>
</evidence>
<evidence type="ECO:0000256" key="6">
    <source>
        <dbReference type="ARBA" id="ARBA00022801"/>
    </source>
</evidence>
<feature type="binding site" evidence="12">
    <location>
        <position position="110"/>
    </location>
    <ligand>
        <name>Zn(2+)</name>
        <dbReference type="ChEBI" id="CHEBI:29105"/>
        <note>catalytic</note>
    </ligand>
</feature>
<dbReference type="AlphaFoldDB" id="A0A0L0BPH3"/>
<evidence type="ECO:0000256" key="11">
    <source>
        <dbReference type="PIRSR" id="PIRSR606262-2"/>
    </source>
</evidence>
<comment type="cofactor">
    <cofactor evidence="1 12 13">
        <name>Zn(2+)</name>
        <dbReference type="ChEBI" id="CHEBI:29105"/>
    </cofactor>
</comment>
<dbReference type="GO" id="GO:0072527">
    <property type="term" value="P:pyrimidine-containing compound metabolic process"/>
    <property type="evidence" value="ECO:0007669"/>
    <property type="project" value="UniProtKB-ARBA"/>
</dbReference>
<keyword evidence="7 12" id="KW-0862">Zinc</keyword>
<comment type="catalytic activity">
    <reaction evidence="9 13">
        <text>cytidine + H2O + H(+) = uridine + NH4(+)</text>
        <dbReference type="Rhea" id="RHEA:16069"/>
        <dbReference type="ChEBI" id="CHEBI:15377"/>
        <dbReference type="ChEBI" id="CHEBI:15378"/>
        <dbReference type="ChEBI" id="CHEBI:16704"/>
        <dbReference type="ChEBI" id="CHEBI:17562"/>
        <dbReference type="ChEBI" id="CHEBI:28938"/>
        <dbReference type="EC" id="3.5.4.5"/>
    </reaction>
</comment>
<dbReference type="Gene3D" id="3.40.140.10">
    <property type="entry name" value="Cytidine Deaminase, domain 2"/>
    <property type="match status" value="1"/>
</dbReference>
<dbReference type="PANTHER" id="PTHR11644:SF2">
    <property type="entry name" value="CYTIDINE DEAMINASE"/>
    <property type="match status" value="1"/>
</dbReference>
<evidence type="ECO:0000256" key="9">
    <source>
        <dbReference type="ARBA" id="ARBA00049558"/>
    </source>
</evidence>
<evidence type="ECO:0000256" key="4">
    <source>
        <dbReference type="ARBA" id="ARBA00012783"/>
    </source>
</evidence>
<keyword evidence="6 13" id="KW-0378">Hydrolase</keyword>
<feature type="active site" description="Proton donor" evidence="10">
    <location>
        <position position="78"/>
    </location>
</feature>
<evidence type="ECO:0000256" key="3">
    <source>
        <dbReference type="ARBA" id="ARBA00006576"/>
    </source>
</evidence>
<feature type="binding site" evidence="11">
    <location>
        <begin position="65"/>
        <end position="71"/>
    </location>
    <ligand>
        <name>substrate</name>
    </ligand>
</feature>
<dbReference type="NCBIfam" id="NF004064">
    <property type="entry name" value="PRK05578.1"/>
    <property type="match status" value="1"/>
</dbReference>
<dbReference type="GO" id="GO:0055086">
    <property type="term" value="P:nucleobase-containing small molecule metabolic process"/>
    <property type="evidence" value="ECO:0007669"/>
    <property type="project" value="UniProtKB-ARBA"/>
</dbReference>
<evidence type="ECO:0000256" key="1">
    <source>
        <dbReference type="ARBA" id="ARBA00001947"/>
    </source>
</evidence>
<proteinExistence type="inferred from homology"/>
<evidence type="ECO:0000256" key="2">
    <source>
        <dbReference type="ARBA" id="ARBA00003949"/>
    </source>
</evidence>
<evidence type="ECO:0000313" key="15">
    <source>
        <dbReference type="EMBL" id="KNC21990.1"/>
    </source>
</evidence>
<dbReference type="OrthoDB" id="414540at2759"/>
<dbReference type="PANTHER" id="PTHR11644">
    <property type="entry name" value="CYTIDINE DEAMINASE"/>
    <property type="match status" value="1"/>
</dbReference>
<evidence type="ECO:0000256" key="12">
    <source>
        <dbReference type="PIRSR" id="PIRSR606262-3"/>
    </source>
</evidence>
<dbReference type="NCBIfam" id="TIGR01354">
    <property type="entry name" value="cyt_deam_tetra"/>
    <property type="match status" value="1"/>
</dbReference>
<evidence type="ECO:0000256" key="7">
    <source>
        <dbReference type="ARBA" id="ARBA00022833"/>
    </source>
</evidence>
<dbReference type="PROSITE" id="PS51747">
    <property type="entry name" value="CYT_DCMP_DEAMINASES_2"/>
    <property type="match status" value="1"/>
</dbReference>
<dbReference type="STRING" id="7375.A0A0L0BPH3"/>